<accession>A0A4C1XY61</accession>
<protein>
    <submittedName>
        <fullName evidence="2">Uncharacterized protein</fullName>
    </submittedName>
</protein>
<proteinExistence type="predicted"/>
<keyword evidence="3" id="KW-1185">Reference proteome</keyword>
<feature type="compositionally biased region" description="Low complexity" evidence="1">
    <location>
        <begin position="85"/>
        <end position="107"/>
    </location>
</feature>
<evidence type="ECO:0000313" key="3">
    <source>
        <dbReference type="Proteomes" id="UP000299102"/>
    </source>
</evidence>
<dbReference type="EMBL" id="BGZK01001002">
    <property type="protein sequence ID" value="GBP68150.1"/>
    <property type="molecule type" value="Genomic_DNA"/>
</dbReference>
<organism evidence="2 3">
    <name type="scientific">Eumeta variegata</name>
    <name type="common">Bagworm moth</name>
    <name type="synonym">Eumeta japonica</name>
    <dbReference type="NCBI Taxonomy" id="151549"/>
    <lineage>
        <taxon>Eukaryota</taxon>
        <taxon>Metazoa</taxon>
        <taxon>Ecdysozoa</taxon>
        <taxon>Arthropoda</taxon>
        <taxon>Hexapoda</taxon>
        <taxon>Insecta</taxon>
        <taxon>Pterygota</taxon>
        <taxon>Neoptera</taxon>
        <taxon>Endopterygota</taxon>
        <taxon>Lepidoptera</taxon>
        <taxon>Glossata</taxon>
        <taxon>Ditrysia</taxon>
        <taxon>Tineoidea</taxon>
        <taxon>Psychidae</taxon>
        <taxon>Oiketicinae</taxon>
        <taxon>Eumeta</taxon>
    </lineage>
</organism>
<reference evidence="2 3" key="1">
    <citation type="journal article" date="2019" name="Commun. Biol.">
        <title>The bagworm genome reveals a unique fibroin gene that provides high tensile strength.</title>
        <authorList>
            <person name="Kono N."/>
            <person name="Nakamura H."/>
            <person name="Ohtoshi R."/>
            <person name="Tomita M."/>
            <person name="Numata K."/>
            <person name="Arakawa K."/>
        </authorList>
    </citation>
    <scope>NUCLEOTIDE SEQUENCE [LARGE SCALE GENOMIC DNA]</scope>
</reference>
<evidence type="ECO:0000313" key="2">
    <source>
        <dbReference type="EMBL" id="GBP68150.1"/>
    </source>
</evidence>
<sequence length="130" mass="14303">MHMRRCVGIAGRARGECAGAAGVNDAACVGPPHAGIVPARARKLRVKSKHSMRSRRARILYTRMWRSRQTARHRRVRQVGAVGGPATTPARRALRTAPATCRRTAPPRGEREISVRMRTARAQRPGAHSK</sequence>
<dbReference type="AlphaFoldDB" id="A0A4C1XY61"/>
<name>A0A4C1XY61_EUMVA</name>
<feature type="region of interest" description="Disordered" evidence="1">
    <location>
        <begin position="68"/>
        <end position="130"/>
    </location>
</feature>
<evidence type="ECO:0000256" key="1">
    <source>
        <dbReference type="SAM" id="MobiDB-lite"/>
    </source>
</evidence>
<comment type="caution">
    <text evidence="2">The sequence shown here is derived from an EMBL/GenBank/DDBJ whole genome shotgun (WGS) entry which is preliminary data.</text>
</comment>
<feature type="compositionally biased region" description="Basic residues" evidence="1">
    <location>
        <begin position="68"/>
        <end position="77"/>
    </location>
</feature>
<dbReference type="Proteomes" id="UP000299102">
    <property type="component" value="Unassembled WGS sequence"/>
</dbReference>
<gene>
    <name evidence="2" type="ORF">EVAR_46313_1</name>
</gene>